<evidence type="ECO:0000313" key="1">
    <source>
        <dbReference type="EMBL" id="VDN00902.1"/>
    </source>
</evidence>
<name>A0A3P7MXH1_ONCOC</name>
<feature type="non-terminal residue" evidence="1">
    <location>
        <position position="1"/>
    </location>
</feature>
<protein>
    <recommendedName>
        <fullName evidence="3">MAM domain-containing protein</fullName>
    </recommendedName>
</protein>
<keyword evidence="2" id="KW-1185">Reference proteome</keyword>
<dbReference type="AlphaFoldDB" id="A0A3P7MXH1"/>
<evidence type="ECO:0008006" key="3">
    <source>
        <dbReference type="Google" id="ProtNLM"/>
    </source>
</evidence>
<reference evidence="1 2" key="1">
    <citation type="submission" date="2018-08" db="EMBL/GenBank/DDBJ databases">
        <authorList>
            <person name="Laetsch R D."/>
            <person name="Stevens L."/>
            <person name="Kumar S."/>
            <person name="Blaxter L. M."/>
        </authorList>
    </citation>
    <scope>NUCLEOTIDE SEQUENCE [LARGE SCALE GENOMIC DNA]</scope>
</reference>
<dbReference type="Proteomes" id="UP000271087">
    <property type="component" value="Unassembled WGS sequence"/>
</dbReference>
<dbReference type="EMBL" id="UYRW01014459">
    <property type="protein sequence ID" value="VDN00902.1"/>
    <property type="molecule type" value="Genomic_DNA"/>
</dbReference>
<evidence type="ECO:0000313" key="2">
    <source>
        <dbReference type="Proteomes" id="UP000271087"/>
    </source>
</evidence>
<sequence>ESPWHRLEGNIAMDSEGEGVAKSDFFMVPAEAFLEMDVWMSENALLTVLENIGNKLMIWKRKGLHNNDGWYRLRIPVKTIKKPIQLLLKGIVPPNNFITISNTKLVDNDGNEINCGKFALII</sequence>
<dbReference type="OrthoDB" id="5807587at2759"/>
<proteinExistence type="predicted"/>
<organism evidence="1 2">
    <name type="scientific">Onchocerca ochengi</name>
    <name type="common">Filarial nematode worm</name>
    <dbReference type="NCBI Taxonomy" id="42157"/>
    <lineage>
        <taxon>Eukaryota</taxon>
        <taxon>Metazoa</taxon>
        <taxon>Ecdysozoa</taxon>
        <taxon>Nematoda</taxon>
        <taxon>Chromadorea</taxon>
        <taxon>Rhabditida</taxon>
        <taxon>Spirurina</taxon>
        <taxon>Spiruromorpha</taxon>
        <taxon>Filarioidea</taxon>
        <taxon>Onchocercidae</taxon>
        <taxon>Onchocerca</taxon>
    </lineage>
</organism>
<accession>A0A3P7MXH1</accession>
<gene>
    <name evidence="1" type="ORF">NOO_LOCUS13297</name>
</gene>